<dbReference type="EMBL" id="CP001133">
    <property type="protein sequence ID" value="ACH64097.1"/>
    <property type="molecule type" value="Genomic_DNA"/>
</dbReference>
<accession>B5EU63</accession>
<evidence type="ECO:0000313" key="2">
    <source>
        <dbReference type="Proteomes" id="UP000001857"/>
    </source>
</evidence>
<gene>
    <name evidence="1" type="ordered locus">VFMJ11_A0682</name>
</gene>
<sequence length="45" mass="5191">MRTTELQNQLHSKPQTPSVISIVLIALLHDLCQRFTLIGKELIYQ</sequence>
<evidence type="ECO:0000313" key="1">
    <source>
        <dbReference type="EMBL" id="ACH64097.1"/>
    </source>
</evidence>
<dbReference type="Proteomes" id="UP000001857">
    <property type="component" value="Chromosome II"/>
</dbReference>
<dbReference type="KEGG" id="vfm:VFMJ11_A0682"/>
<organism evidence="1 2">
    <name type="scientific">Aliivibrio fischeri (strain MJ11)</name>
    <name type="common">Vibrio fischeri</name>
    <dbReference type="NCBI Taxonomy" id="388396"/>
    <lineage>
        <taxon>Bacteria</taxon>
        <taxon>Pseudomonadati</taxon>
        <taxon>Pseudomonadota</taxon>
        <taxon>Gammaproteobacteria</taxon>
        <taxon>Vibrionales</taxon>
        <taxon>Vibrionaceae</taxon>
        <taxon>Aliivibrio</taxon>
    </lineage>
</organism>
<protein>
    <submittedName>
        <fullName evidence="1">Uncharacterized protein</fullName>
    </submittedName>
</protein>
<dbReference type="HOGENOM" id="CLU_3206759_0_0_6"/>
<reference evidence="2" key="1">
    <citation type="submission" date="2008-08" db="EMBL/GenBank/DDBJ databases">
        <title>Complete sequence of Vibrio fischeri strain MJ11.</title>
        <authorList>
            <person name="Mandel M.J."/>
            <person name="Stabb E.V."/>
            <person name="Ruby E.G."/>
            <person name="Ferriera S."/>
            <person name="Johnson J."/>
            <person name="Kravitz S."/>
            <person name="Beeson K."/>
            <person name="Sutton G."/>
            <person name="Rogers Y.-H."/>
            <person name="Friedman R."/>
            <person name="Frazier M."/>
            <person name="Venter J.C."/>
        </authorList>
    </citation>
    <scope>NUCLEOTIDE SEQUENCE [LARGE SCALE GENOMIC DNA]</scope>
    <source>
        <strain evidence="2">MJ11</strain>
    </source>
</reference>
<reference evidence="1 2" key="2">
    <citation type="journal article" date="2009" name="Nature">
        <title>A single regulatory gene is sufficient to alter bacterial host range.</title>
        <authorList>
            <person name="Mandel M.J."/>
            <person name="Wollenberg M.S."/>
            <person name="Stabb E.V."/>
            <person name="Visick K.L."/>
            <person name="Ruby E.G."/>
        </authorList>
    </citation>
    <scope>NUCLEOTIDE SEQUENCE [LARGE SCALE GENOMIC DNA]</scope>
    <source>
        <strain evidence="1 2">MJ11</strain>
    </source>
</reference>
<proteinExistence type="predicted"/>
<dbReference type="AlphaFoldDB" id="B5EU63"/>
<name>B5EU63_ALIFM</name>